<proteinExistence type="inferred from homology"/>
<keyword evidence="13" id="KW-1185">Reference proteome</keyword>
<protein>
    <recommendedName>
        <fullName evidence="4">Molybdopterin synthase catalytic subunit</fullName>
        <ecNumber evidence="3">2.8.1.12</ecNumber>
    </recommendedName>
    <alternativeName>
        <fullName evidence="9">MPT synthase subunit 2</fullName>
    </alternativeName>
    <alternativeName>
        <fullName evidence="7">Molybdenum cofactor biosynthesis protein E</fullName>
    </alternativeName>
    <alternativeName>
        <fullName evidence="8">Molybdopterin-converting factor large subunit</fullName>
    </alternativeName>
    <alternativeName>
        <fullName evidence="10">Molybdopterin-converting factor subunit 2</fullName>
    </alternativeName>
</protein>
<comment type="catalytic activity">
    <reaction evidence="11">
        <text>2 [molybdopterin-synthase sulfur-carrier protein]-C-terminal-Gly-aminoethanethioate + cyclic pyranopterin phosphate + H2O = molybdopterin + 2 [molybdopterin-synthase sulfur-carrier protein]-C-terminal Gly-Gly + 2 H(+)</text>
        <dbReference type="Rhea" id="RHEA:26333"/>
        <dbReference type="Rhea" id="RHEA-COMP:12202"/>
        <dbReference type="Rhea" id="RHEA-COMP:19907"/>
        <dbReference type="ChEBI" id="CHEBI:15377"/>
        <dbReference type="ChEBI" id="CHEBI:15378"/>
        <dbReference type="ChEBI" id="CHEBI:58698"/>
        <dbReference type="ChEBI" id="CHEBI:59648"/>
        <dbReference type="ChEBI" id="CHEBI:90778"/>
        <dbReference type="ChEBI" id="CHEBI:232372"/>
        <dbReference type="EC" id="2.8.1.12"/>
    </reaction>
</comment>
<evidence type="ECO:0000256" key="8">
    <source>
        <dbReference type="ARBA" id="ARBA00030407"/>
    </source>
</evidence>
<dbReference type="InterPro" id="IPR036563">
    <property type="entry name" value="MoaE_sf"/>
</dbReference>
<dbReference type="SUPFAM" id="SSF54690">
    <property type="entry name" value="Molybdopterin synthase subunit MoaE"/>
    <property type="match status" value="1"/>
</dbReference>
<evidence type="ECO:0000256" key="1">
    <source>
        <dbReference type="ARBA" id="ARBA00005046"/>
    </source>
</evidence>
<evidence type="ECO:0000256" key="2">
    <source>
        <dbReference type="ARBA" id="ARBA00005426"/>
    </source>
</evidence>
<dbReference type="InterPro" id="IPR003448">
    <property type="entry name" value="Mopterin_biosynth_MoaE"/>
</dbReference>
<comment type="subunit">
    <text evidence="6">Heterotetramer of 2 MoaD subunits and 2 MoaE subunits. Also stable as homodimer. The enzyme changes between these two forms during catalysis.</text>
</comment>
<dbReference type="EC" id="2.8.1.12" evidence="3"/>
<gene>
    <name evidence="12" type="ORF">TVD_00155</name>
</gene>
<dbReference type="GO" id="GO:0030366">
    <property type="term" value="F:molybdopterin synthase activity"/>
    <property type="evidence" value="ECO:0007669"/>
    <property type="project" value="UniProtKB-EC"/>
</dbReference>
<evidence type="ECO:0000313" key="13">
    <source>
        <dbReference type="Proteomes" id="UP000064201"/>
    </source>
</evidence>
<dbReference type="RefSeq" id="WP_018649571.1">
    <property type="nucleotide sequence ID" value="NZ_CP011367.1"/>
</dbReference>
<dbReference type="PANTHER" id="PTHR23404">
    <property type="entry name" value="MOLYBDOPTERIN SYNTHASE RELATED"/>
    <property type="match status" value="1"/>
</dbReference>
<evidence type="ECO:0000256" key="5">
    <source>
        <dbReference type="ARBA" id="ARBA00023150"/>
    </source>
</evidence>
<evidence type="ECO:0000256" key="10">
    <source>
        <dbReference type="ARBA" id="ARBA00032474"/>
    </source>
</evidence>
<sequence>MAVEIYTGDFDPWEVVRQAEQAIPANARGAASVFVGRMRDFNEDEDVTGLFLEHYPGMTERELERIVAEAEARWPLLGCHVAHRVGDVRPGDALVLVATWSAHRIAARDACSDILERLKHEAPFWKRETLADGTDRWVEKNTPGF</sequence>
<reference evidence="12 13" key="1">
    <citation type="submission" date="2015-04" db="EMBL/GenBank/DDBJ databases">
        <title>Complete Sequence for the Genome of the Thioalkalivibrio versutus D301.</title>
        <authorList>
            <person name="Mu T."/>
            <person name="Zhou J."/>
            <person name="Xu X."/>
        </authorList>
    </citation>
    <scope>NUCLEOTIDE SEQUENCE [LARGE SCALE GENOMIC DNA]</scope>
    <source>
        <strain evidence="12 13">D301</strain>
    </source>
</reference>
<evidence type="ECO:0000256" key="9">
    <source>
        <dbReference type="ARBA" id="ARBA00030781"/>
    </source>
</evidence>
<dbReference type="KEGG" id="tvr:TVD_00155"/>
<evidence type="ECO:0000313" key="12">
    <source>
        <dbReference type="EMBL" id="AKJ93870.1"/>
    </source>
</evidence>
<accession>A0A0G3FY11</accession>
<dbReference type="PATRIC" id="fig|106634.4.peg.30"/>
<evidence type="ECO:0000256" key="7">
    <source>
        <dbReference type="ARBA" id="ARBA00029745"/>
    </source>
</evidence>
<dbReference type="GO" id="GO:0006777">
    <property type="term" value="P:Mo-molybdopterin cofactor biosynthetic process"/>
    <property type="evidence" value="ECO:0007669"/>
    <property type="project" value="UniProtKB-KW"/>
</dbReference>
<dbReference type="Gene3D" id="3.90.1170.40">
    <property type="entry name" value="Molybdopterin biosynthesis MoaE subunit"/>
    <property type="match status" value="1"/>
</dbReference>
<organism evidence="12 13">
    <name type="scientific">Thioalkalivibrio versutus</name>
    <dbReference type="NCBI Taxonomy" id="106634"/>
    <lineage>
        <taxon>Bacteria</taxon>
        <taxon>Pseudomonadati</taxon>
        <taxon>Pseudomonadota</taxon>
        <taxon>Gammaproteobacteria</taxon>
        <taxon>Chromatiales</taxon>
        <taxon>Ectothiorhodospiraceae</taxon>
        <taxon>Thioalkalivibrio</taxon>
    </lineage>
</organism>
<dbReference type="OrthoDB" id="9803224at2"/>
<keyword evidence="5" id="KW-0501">Molybdenum cofactor biosynthesis</keyword>
<name>A0A0G3FY11_9GAMM</name>
<evidence type="ECO:0000256" key="3">
    <source>
        <dbReference type="ARBA" id="ARBA00011950"/>
    </source>
</evidence>
<dbReference type="CDD" id="cd00756">
    <property type="entry name" value="MoaE"/>
    <property type="match status" value="1"/>
</dbReference>
<dbReference type="AlphaFoldDB" id="A0A0G3FY11"/>
<dbReference type="Pfam" id="PF02391">
    <property type="entry name" value="MoaE"/>
    <property type="match status" value="1"/>
</dbReference>
<dbReference type="EMBL" id="CP011367">
    <property type="protein sequence ID" value="AKJ93870.1"/>
    <property type="molecule type" value="Genomic_DNA"/>
</dbReference>
<comment type="similarity">
    <text evidence="2">Belongs to the MoaE family.</text>
</comment>
<dbReference type="Proteomes" id="UP000064201">
    <property type="component" value="Chromosome"/>
</dbReference>
<dbReference type="STRING" id="106634.TVD_00155"/>
<evidence type="ECO:0000256" key="4">
    <source>
        <dbReference type="ARBA" id="ARBA00013858"/>
    </source>
</evidence>
<comment type="pathway">
    <text evidence="1">Cofactor biosynthesis; molybdopterin biosynthesis.</text>
</comment>
<evidence type="ECO:0000256" key="11">
    <source>
        <dbReference type="ARBA" id="ARBA00049878"/>
    </source>
</evidence>
<dbReference type="UniPathway" id="UPA00344"/>
<evidence type="ECO:0000256" key="6">
    <source>
        <dbReference type="ARBA" id="ARBA00026066"/>
    </source>
</evidence>